<dbReference type="Gene3D" id="3.10.20.30">
    <property type="match status" value="1"/>
</dbReference>
<feature type="binding site" evidence="5">
    <location>
        <position position="262"/>
    </location>
    <ligand>
        <name>ATP</name>
        <dbReference type="ChEBI" id="CHEBI:30616"/>
    </ligand>
</feature>
<keyword evidence="10" id="KW-1185">Reference proteome</keyword>
<feature type="binding site" evidence="5">
    <location>
        <begin position="52"/>
        <end position="57"/>
    </location>
    <ligand>
        <name>ATP</name>
        <dbReference type="ChEBI" id="CHEBI:30616"/>
    </ligand>
</feature>
<evidence type="ECO:0000256" key="1">
    <source>
        <dbReference type="ARBA" id="ARBA00001946"/>
    </source>
</evidence>
<dbReference type="InterPro" id="IPR004396">
    <property type="entry name" value="ATPase_YchF/OLA1"/>
</dbReference>
<keyword evidence="5" id="KW-0963">Cytoplasm</keyword>
<dbReference type="KEGG" id="cme:CYME_CMT184C"/>
<evidence type="ECO:0000313" key="9">
    <source>
        <dbReference type="EMBL" id="BAM83177.1"/>
    </source>
</evidence>
<dbReference type="SUPFAM" id="SSF81271">
    <property type="entry name" value="TGS-like"/>
    <property type="match status" value="1"/>
</dbReference>
<dbReference type="CDD" id="cd01900">
    <property type="entry name" value="YchF"/>
    <property type="match status" value="1"/>
</dbReference>
<protein>
    <recommendedName>
        <fullName evidence="5">Obg-like ATPase 1</fullName>
    </recommendedName>
</protein>
<dbReference type="InterPro" id="IPR013029">
    <property type="entry name" value="YchF_C"/>
</dbReference>
<dbReference type="Pfam" id="PF01926">
    <property type="entry name" value="MMR_HSR1"/>
    <property type="match status" value="1"/>
</dbReference>
<dbReference type="PROSITE" id="PS51880">
    <property type="entry name" value="TGS"/>
    <property type="match status" value="1"/>
</dbReference>
<evidence type="ECO:0000256" key="2">
    <source>
        <dbReference type="ARBA" id="ARBA00022723"/>
    </source>
</evidence>
<dbReference type="HAMAP" id="MF_00944">
    <property type="entry name" value="YchF_OLA1_ATPase"/>
    <property type="match status" value="1"/>
</dbReference>
<dbReference type="GO" id="GO:0016887">
    <property type="term" value="F:ATP hydrolysis activity"/>
    <property type="evidence" value="ECO:0007669"/>
    <property type="project" value="UniProtKB-UniRule"/>
</dbReference>
<dbReference type="Proteomes" id="UP000007014">
    <property type="component" value="Chromosome 20"/>
</dbReference>
<dbReference type="InterPro" id="IPR012675">
    <property type="entry name" value="Beta-grasp_dom_sf"/>
</dbReference>
<reference evidence="9 10" key="2">
    <citation type="journal article" date="2007" name="BMC Biol.">
        <title>A 100%-complete sequence reveals unusually simple genomic features in the hot-spring red alga Cyanidioschyzon merolae.</title>
        <authorList>
            <person name="Nozaki H."/>
            <person name="Takano H."/>
            <person name="Misumi O."/>
            <person name="Terasawa K."/>
            <person name="Matsuzaki M."/>
            <person name="Maruyama S."/>
            <person name="Nishida K."/>
            <person name="Yagisawa F."/>
            <person name="Yoshida Y."/>
            <person name="Fujiwara T."/>
            <person name="Takio S."/>
            <person name="Tamura K."/>
            <person name="Chung S.J."/>
            <person name="Nakamura S."/>
            <person name="Kuroiwa H."/>
            <person name="Tanaka K."/>
            <person name="Sato N."/>
            <person name="Kuroiwa T."/>
        </authorList>
    </citation>
    <scope>NUCLEOTIDE SEQUENCE [LARGE SCALE GENOMIC DNA]</scope>
    <source>
        <strain evidence="9 10">10D</strain>
    </source>
</reference>
<proteinExistence type="inferred from homology"/>
<gene>
    <name evidence="9" type="ORF">CYME_CMT184C</name>
</gene>
<feature type="domain" description="TGS" evidence="8">
    <location>
        <begin position="356"/>
        <end position="439"/>
    </location>
</feature>
<keyword evidence="4 5" id="KW-0067">ATP-binding</keyword>
<dbReference type="InterPro" id="IPR006073">
    <property type="entry name" value="GTP-bd"/>
</dbReference>
<feature type="region of interest" description="Disordered" evidence="6">
    <location>
        <begin position="189"/>
        <end position="214"/>
    </location>
</feature>
<comment type="similarity">
    <text evidence="5">Belongs to the TRAFAC class OBG-HflX-like GTPase superfamily. OBG GTPase family. YchF/OLA1 subfamily.</text>
</comment>
<evidence type="ECO:0000259" key="7">
    <source>
        <dbReference type="PROSITE" id="PS51710"/>
    </source>
</evidence>
<dbReference type="CDD" id="cd04867">
    <property type="entry name" value="TGS_YchF_OLA1"/>
    <property type="match status" value="1"/>
</dbReference>
<evidence type="ECO:0000259" key="8">
    <source>
        <dbReference type="PROSITE" id="PS51880"/>
    </source>
</evidence>
<dbReference type="OMA" id="ARQWTIR"/>
<dbReference type="FunFam" id="3.10.20.30:FF:000001">
    <property type="entry name" value="Ribosome-binding ATPase YchF"/>
    <property type="match status" value="1"/>
</dbReference>
<dbReference type="GO" id="GO:0005524">
    <property type="term" value="F:ATP binding"/>
    <property type="evidence" value="ECO:0007669"/>
    <property type="project" value="UniProtKB-UniRule"/>
</dbReference>
<dbReference type="PRINTS" id="PR00326">
    <property type="entry name" value="GTP1OBG"/>
</dbReference>
<dbReference type="AlphaFoldDB" id="M1VI43"/>
<keyword evidence="3 5" id="KW-0547">Nucleotide-binding</keyword>
<dbReference type="InterPro" id="IPR023192">
    <property type="entry name" value="TGS-like_dom_sf"/>
</dbReference>
<evidence type="ECO:0000256" key="4">
    <source>
        <dbReference type="ARBA" id="ARBA00022840"/>
    </source>
</evidence>
<comment type="subcellular location">
    <subcellularLocation>
        <location evidence="5">Cytoplasm</location>
    </subcellularLocation>
</comment>
<comment type="function">
    <text evidence="5">Hydrolyzes ATP, and can also hydrolyze GTP with lower efficiency. Has lower affinity for GTP.</text>
</comment>
<dbReference type="RefSeq" id="XP_005539213.1">
    <property type="nucleotide sequence ID" value="XM_005539156.1"/>
</dbReference>
<feature type="domain" description="OBG-type G" evidence="7">
    <location>
        <begin position="43"/>
        <end position="331"/>
    </location>
</feature>
<keyword evidence="5" id="KW-0378">Hydrolase</keyword>
<dbReference type="HOGENOM" id="CLU_018395_0_1_1"/>
<reference evidence="9 10" key="1">
    <citation type="journal article" date="2004" name="Nature">
        <title>Genome sequence of the ultrasmall unicellular red alga Cyanidioschyzon merolae 10D.</title>
        <authorList>
            <person name="Matsuzaki M."/>
            <person name="Misumi O."/>
            <person name="Shin-i T."/>
            <person name="Maruyama S."/>
            <person name="Takahara M."/>
            <person name="Miyagishima S."/>
            <person name="Mori T."/>
            <person name="Nishida K."/>
            <person name="Yagisawa F."/>
            <person name="Nishida K."/>
            <person name="Yoshida Y."/>
            <person name="Nishimura Y."/>
            <person name="Nakao S."/>
            <person name="Kobayashi T."/>
            <person name="Momoyama Y."/>
            <person name="Higashiyama T."/>
            <person name="Minoda A."/>
            <person name="Sano M."/>
            <person name="Nomoto H."/>
            <person name="Oishi K."/>
            <person name="Hayashi H."/>
            <person name="Ohta F."/>
            <person name="Nishizaka S."/>
            <person name="Haga S."/>
            <person name="Miura S."/>
            <person name="Morishita T."/>
            <person name="Kabeya Y."/>
            <person name="Terasawa K."/>
            <person name="Suzuki Y."/>
            <person name="Ishii Y."/>
            <person name="Asakawa S."/>
            <person name="Takano H."/>
            <person name="Ohta N."/>
            <person name="Kuroiwa H."/>
            <person name="Tanaka K."/>
            <person name="Shimizu N."/>
            <person name="Sugano S."/>
            <person name="Sato N."/>
            <person name="Nozaki H."/>
            <person name="Ogasawara N."/>
            <person name="Kohara Y."/>
            <person name="Kuroiwa T."/>
        </authorList>
    </citation>
    <scope>NUCLEOTIDE SEQUENCE [LARGE SCALE GENOMIC DNA]</scope>
    <source>
        <strain evidence="9 10">10D</strain>
    </source>
</reference>
<keyword evidence="2" id="KW-0479">Metal-binding</keyword>
<dbReference type="Pfam" id="PF06071">
    <property type="entry name" value="YchF-GTPase_C"/>
    <property type="match status" value="1"/>
</dbReference>
<dbReference type="InterPro" id="IPR027417">
    <property type="entry name" value="P-loop_NTPase"/>
</dbReference>
<dbReference type="GO" id="GO:0046872">
    <property type="term" value="F:metal ion binding"/>
    <property type="evidence" value="ECO:0007669"/>
    <property type="project" value="UniProtKB-KW"/>
</dbReference>
<dbReference type="InterPro" id="IPR004095">
    <property type="entry name" value="TGS"/>
</dbReference>
<accession>M1VI43</accession>
<comment type="cofactor">
    <cofactor evidence="1">
        <name>Mg(2+)</name>
        <dbReference type="ChEBI" id="CHEBI:18420"/>
    </cofactor>
</comment>
<dbReference type="Gramene" id="CMT184CT">
    <property type="protein sequence ID" value="CMT184CT"/>
    <property type="gene ID" value="CMT184C"/>
</dbReference>
<dbReference type="InterPro" id="IPR041706">
    <property type="entry name" value="YchF_N"/>
</dbReference>
<dbReference type="GO" id="GO:0043023">
    <property type="term" value="F:ribosomal large subunit binding"/>
    <property type="evidence" value="ECO:0007669"/>
    <property type="project" value="UniProtKB-UniRule"/>
</dbReference>
<dbReference type="InterPro" id="IPR012676">
    <property type="entry name" value="TGS-like"/>
</dbReference>
<name>M1VI43_CYAM1</name>
<evidence type="ECO:0000256" key="6">
    <source>
        <dbReference type="SAM" id="MobiDB-lite"/>
    </source>
</evidence>
<evidence type="ECO:0000313" key="10">
    <source>
        <dbReference type="Proteomes" id="UP000007014"/>
    </source>
</evidence>
<dbReference type="Gene3D" id="3.40.50.300">
    <property type="entry name" value="P-loop containing nucleotide triphosphate hydrolases"/>
    <property type="match status" value="1"/>
</dbReference>
<dbReference type="STRING" id="280699.M1VI43"/>
<dbReference type="Gene3D" id="1.10.150.300">
    <property type="entry name" value="TGS-like domain"/>
    <property type="match status" value="1"/>
</dbReference>
<evidence type="ECO:0000256" key="3">
    <source>
        <dbReference type="ARBA" id="ARBA00022741"/>
    </source>
</evidence>
<dbReference type="SUPFAM" id="SSF52540">
    <property type="entry name" value="P-loop containing nucleoside triphosphate hydrolases"/>
    <property type="match status" value="1"/>
</dbReference>
<dbReference type="GeneID" id="16997685"/>
<sequence>MLGFAGIVTTAAWARPVAVRQTQARYRSRPASLASSRSLRCKLQTGIVGLPNVGKSTLFNALCEQTKAEAANFPFCTIEPNIGVVTVPDSRLEVLSEIGGSSRIVPTYLEFVDIAGLVKGASRGEGLGNRFLSHIRECDAIVHVVRCFMDERVVHVAGHVHPKQDIETIDTELMLADLAMVEKRLERLRKPGSSRRSAGAGTMTSSQLAEDTERSALERVTKALDAGMPIRRSLSDCTVDERQALRRLGLLTAKPVIYAANVADSVLAAATETLAKAKMQANVWPDNESPLALVREVFEYAALEQAPVVAVSAQLESELVELPPLEREQYLESLGINDLQNIGLRALVRAAYETLGLCTFFTCGPQETRAWTIPRGTKAPQAAGVIHSDFERGFIRAETVSFVDLVKAGSLTSAREQGLVRAEGKDYVVQEGDVILFRFNV</sequence>
<dbReference type="InterPro" id="IPR031167">
    <property type="entry name" value="G_OBG"/>
</dbReference>
<dbReference type="eggNOG" id="KOG1491">
    <property type="taxonomic scope" value="Eukaryota"/>
</dbReference>
<dbReference type="FunFam" id="1.10.150.300:FF:000001">
    <property type="entry name" value="Ribosome-binding ATPase YchF"/>
    <property type="match status" value="1"/>
</dbReference>
<dbReference type="OrthoDB" id="424823at2759"/>
<dbReference type="EMBL" id="AP006502">
    <property type="protein sequence ID" value="BAM83177.1"/>
    <property type="molecule type" value="Genomic_DNA"/>
</dbReference>
<evidence type="ECO:0000256" key="5">
    <source>
        <dbReference type="HAMAP-Rule" id="MF_03167"/>
    </source>
</evidence>
<comment type="subunit">
    <text evidence="5">Monomer.</text>
</comment>
<organism evidence="9 10">
    <name type="scientific">Cyanidioschyzon merolae (strain NIES-3377 / 10D)</name>
    <name type="common">Unicellular red alga</name>
    <dbReference type="NCBI Taxonomy" id="280699"/>
    <lineage>
        <taxon>Eukaryota</taxon>
        <taxon>Rhodophyta</taxon>
        <taxon>Bangiophyceae</taxon>
        <taxon>Cyanidiales</taxon>
        <taxon>Cyanidiaceae</taxon>
        <taxon>Cyanidioschyzon</taxon>
    </lineage>
</organism>
<dbReference type="PROSITE" id="PS51710">
    <property type="entry name" value="G_OBG"/>
    <property type="match status" value="1"/>
</dbReference>
<dbReference type="PANTHER" id="PTHR23305">
    <property type="entry name" value="OBG GTPASE FAMILY"/>
    <property type="match status" value="1"/>
</dbReference>
<dbReference type="GO" id="GO:0005525">
    <property type="term" value="F:GTP binding"/>
    <property type="evidence" value="ECO:0007669"/>
    <property type="project" value="InterPro"/>
</dbReference>
<dbReference type="NCBIfam" id="TIGR00092">
    <property type="entry name" value="redox-regulated ATPase YchF"/>
    <property type="match status" value="1"/>
</dbReference>
<dbReference type="PANTHER" id="PTHR23305:SF18">
    <property type="entry name" value="OBG-TYPE G DOMAIN-CONTAINING PROTEIN"/>
    <property type="match status" value="1"/>
</dbReference>
<dbReference type="GO" id="GO:0005737">
    <property type="term" value="C:cytoplasm"/>
    <property type="evidence" value="ECO:0007669"/>
    <property type="project" value="UniProtKB-SubCell"/>
</dbReference>